<dbReference type="AlphaFoldDB" id="A0A9D4ID46"/>
<dbReference type="EMBL" id="JAIWYP010000010">
    <property type="protein sequence ID" value="KAH3755528.1"/>
    <property type="molecule type" value="Genomic_DNA"/>
</dbReference>
<reference evidence="1" key="2">
    <citation type="submission" date="2020-11" db="EMBL/GenBank/DDBJ databases">
        <authorList>
            <person name="McCartney M.A."/>
            <person name="Auch B."/>
            <person name="Kono T."/>
            <person name="Mallez S."/>
            <person name="Becker A."/>
            <person name="Gohl D.M."/>
            <person name="Silverstein K.A.T."/>
            <person name="Koren S."/>
            <person name="Bechman K.B."/>
            <person name="Herman A."/>
            <person name="Abrahante J.E."/>
            <person name="Garbe J."/>
        </authorList>
    </citation>
    <scope>NUCLEOTIDE SEQUENCE</scope>
    <source>
        <strain evidence="1">Duluth1</strain>
        <tissue evidence="1">Whole animal</tissue>
    </source>
</reference>
<reference evidence="1" key="1">
    <citation type="journal article" date="2019" name="bioRxiv">
        <title>The Genome of the Zebra Mussel, Dreissena polymorpha: A Resource for Invasive Species Research.</title>
        <authorList>
            <person name="McCartney M.A."/>
            <person name="Auch B."/>
            <person name="Kono T."/>
            <person name="Mallez S."/>
            <person name="Zhang Y."/>
            <person name="Obille A."/>
            <person name="Becker A."/>
            <person name="Abrahante J.E."/>
            <person name="Garbe J."/>
            <person name="Badalamenti J.P."/>
            <person name="Herman A."/>
            <person name="Mangelson H."/>
            <person name="Liachko I."/>
            <person name="Sullivan S."/>
            <person name="Sone E.D."/>
            <person name="Koren S."/>
            <person name="Silverstein K.A.T."/>
            <person name="Beckman K.B."/>
            <person name="Gohl D.M."/>
        </authorList>
    </citation>
    <scope>NUCLEOTIDE SEQUENCE</scope>
    <source>
        <strain evidence="1">Duluth1</strain>
        <tissue evidence="1">Whole animal</tissue>
    </source>
</reference>
<proteinExistence type="predicted"/>
<name>A0A9D4ID46_DREPO</name>
<keyword evidence="2" id="KW-1185">Reference proteome</keyword>
<evidence type="ECO:0000313" key="2">
    <source>
        <dbReference type="Proteomes" id="UP000828390"/>
    </source>
</evidence>
<comment type="caution">
    <text evidence="1">The sequence shown here is derived from an EMBL/GenBank/DDBJ whole genome shotgun (WGS) entry which is preliminary data.</text>
</comment>
<sequence length="110" mass="12830">MYRGAWPLHRNEACPSSRYYFMIRFFSSPLFDGDLPDHFNKSKLIGDIKSRLVIPKWSRESFLPTHVIVDFMSKMRQIPLAQFSTLGGAIMLSSTQRQEYVRGQSTFILH</sequence>
<organism evidence="1 2">
    <name type="scientific">Dreissena polymorpha</name>
    <name type="common">Zebra mussel</name>
    <name type="synonym">Mytilus polymorpha</name>
    <dbReference type="NCBI Taxonomy" id="45954"/>
    <lineage>
        <taxon>Eukaryota</taxon>
        <taxon>Metazoa</taxon>
        <taxon>Spiralia</taxon>
        <taxon>Lophotrochozoa</taxon>
        <taxon>Mollusca</taxon>
        <taxon>Bivalvia</taxon>
        <taxon>Autobranchia</taxon>
        <taxon>Heteroconchia</taxon>
        <taxon>Euheterodonta</taxon>
        <taxon>Imparidentia</taxon>
        <taxon>Neoheterodontei</taxon>
        <taxon>Myida</taxon>
        <taxon>Dreissenoidea</taxon>
        <taxon>Dreissenidae</taxon>
        <taxon>Dreissena</taxon>
    </lineage>
</organism>
<evidence type="ECO:0000313" key="1">
    <source>
        <dbReference type="EMBL" id="KAH3755528.1"/>
    </source>
</evidence>
<dbReference type="Proteomes" id="UP000828390">
    <property type="component" value="Unassembled WGS sequence"/>
</dbReference>
<protein>
    <submittedName>
        <fullName evidence="1">Uncharacterized protein</fullName>
    </submittedName>
</protein>
<accession>A0A9D4ID46</accession>
<gene>
    <name evidence="1" type="ORF">DPMN_190224</name>
</gene>